<organism evidence="3 4">
    <name type="scientific">Tetraparma gracilis</name>
    <dbReference type="NCBI Taxonomy" id="2962635"/>
    <lineage>
        <taxon>Eukaryota</taxon>
        <taxon>Sar</taxon>
        <taxon>Stramenopiles</taxon>
        <taxon>Ochrophyta</taxon>
        <taxon>Bolidophyceae</taxon>
        <taxon>Parmales</taxon>
        <taxon>Triparmaceae</taxon>
        <taxon>Tetraparma</taxon>
    </lineage>
</organism>
<evidence type="ECO:0000259" key="2">
    <source>
        <dbReference type="Pfam" id="PF04111"/>
    </source>
</evidence>
<dbReference type="Gene3D" id="1.10.418.40">
    <property type="entry name" value="Autophagy protein 6/Beclin 1"/>
    <property type="match status" value="1"/>
</dbReference>
<comment type="caution">
    <text evidence="3">The sequence shown here is derived from an EMBL/GenBank/DDBJ whole genome shotgun (WGS) entry which is preliminary data.</text>
</comment>
<dbReference type="PANTHER" id="PTHR12768:SF4">
    <property type="entry name" value="BECLIN-1"/>
    <property type="match status" value="1"/>
</dbReference>
<feature type="domain" description="Atg6 BARA" evidence="2">
    <location>
        <begin position="64"/>
        <end position="240"/>
    </location>
</feature>
<dbReference type="Proteomes" id="UP001165060">
    <property type="component" value="Unassembled WGS sequence"/>
</dbReference>
<sequence>MLSRRAAALALRGTRRLQATRVEECRSRWSLSLHASLQRRSAAAERLRSLGSRLRAAGALHGSLQGLNVLNDAFFVWHCGKFATVNGFRLGRLTACAVDWPEVNAALGASALLLATIGDNPRNDLVFSQYRIVPMGSFTKIAKNDETKEYPLYNDGSYKLLGNRGFNVALKGLLVCLSDASQYVAEQDRTMQLPFAIAVDGRNDMTIGGLSMQAGSNDEDWTRALKYFLTNLKWVVAFLSKHA</sequence>
<dbReference type="InterPro" id="IPR007243">
    <property type="entry name" value="Atg6/Beclin"/>
</dbReference>
<dbReference type="Pfam" id="PF04111">
    <property type="entry name" value="APG6"/>
    <property type="match status" value="1"/>
</dbReference>
<protein>
    <recommendedName>
        <fullName evidence="2">Atg6 BARA domain-containing protein</fullName>
    </recommendedName>
</protein>
<comment type="similarity">
    <text evidence="1">Belongs to the beclin family.</text>
</comment>
<proteinExistence type="inferred from homology"/>
<keyword evidence="4" id="KW-1185">Reference proteome</keyword>
<reference evidence="3 4" key="1">
    <citation type="journal article" date="2023" name="Commun. Biol.">
        <title>Genome analysis of Parmales, the sister group of diatoms, reveals the evolutionary specialization of diatoms from phago-mixotrophs to photoautotrophs.</title>
        <authorList>
            <person name="Ban H."/>
            <person name="Sato S."/>
            <person name="Yoshikawa S."/>
            <person name="Yamada K."/>
            <person name="Nakamura Y."/>
            <person name="Ichinomiya M."/>
            <person name="Sato N."/>
            <person name="Blanc-Mathieu R."/>
            <person name="Endo H."/>
            <person name="Kuwata A."/>
            <person name="Ogata H."/>
        </authorList>
    </citation>
    <scope>NUCLEOTIDE SEQUENCE [LARGE SCALE GENOMIC DNA]</scope>
</reference>
<gene>
    <name evidence="3" type="ORF">TeGR_g4993</name>
</gene>
<dbReference type="EMBL" id="BRYB01000843">
    <property type="protein sequence ID" value="GMI38806.1"/>
    <property type="molecule type" value="Genomic_DNA"/>
</dbReference>
<dbReference type="InterPro" id="IPR038274">
    <property type="entry name" value="Atg6/Beclin_C_sf"/>
</dbReference>
<dbReference type="InterPro" id="IPR040455">
    <property type="entry name" value="Atg6_BARA"/>
</dbReference>
<evidence type="ECO:0000256" key="1">
    <source>
        <dbReference type="ARBA" id="ARBA00005965"/>
    </source>
</evidence>
<dbReference type="PANTHER" id="PTHR12768">
    <property type="entry name" value="BECLIN 1"/>
    <property type="match status" value="1"/>
</dbReference>
<name>A0ABQ6N3D1_9STRA</name>
<evidence type="ECO:0000313" key="4">
    <source>
        <dbReference type="Proteomes" id="UP001165060"/>
    </source>
</evidence>
<evidence type="ECO:0000313" key="3">
    <source>
        <dbReference type="EMBL" id="GMI38806.1"/>
    </source>
</evidence>
<accession>A0ABQ6N3D1</accession>